<evidence type="ECO:0000256" key="2">
    <source>
        <dbReference type="ARBA" id="ARBA00022679"/>
    </source>
</evidence>
<accession>A0A7V3NV31</accession>
<protein>
    <submittedName>
        <fullName evidence="5">Bifunctional enoyl-CoA hydratase/phosphate acetyltransferase</fullName>
    </submittedName>
</protein>
<evidence type="ECO:0000256" key="3">
    <source>
        <dbReference type="ARBA" id="ARBA00023315"/>
    </source>
</evidence>
<dbReference type="InterPro" id="IPR050500">
    <property type="entry name" value="Phos_Acetyltrans/Butyryltrans"/>
</dbReference>
<dbReference type="GO" id="GO:0016746">
    <property type="term" value="F:acyltransferase activity"/>
    <property type="evidence" value="ECO:0007669"/>
    <property type="project" value="UniProtKB-KW"/>
</dbReference>
<dbReference type="EMBL" id="DTGD01000112">
    <property type="protein sequence ID" value="HGB35864.1"/>
    <property type="molecule type" value="Genomic_DNA"/>
</dbReference>
<dbReference type="PANTHER" id="PTHR43356:SF2">
    <property type="entry name" value="PHOSPHATE ACETYLTRANSFERASE"/>
    <property type="match status" value="1"/>
</dbReference>
<evidence type="ECO:0000313" key="5">
    <source>
        <dbReference type="EMBL" id="HGB35864.1"/>
    </source>
</evidence>
<dbReference type="SUPFAM" id="SSF53659">
    <property type="entry name" value="Isocitrate/Isopropylmalate dehydrogenase-like"/>
    <property type="match status" value="1"/>
</dbReference>
<dbReference type="PIRSF" id="PIRSF000428">
    <property type="entry name" value="P_Ac_trans"/>
    <property type="match status" value="1"/>
</dbReference>
<dbReference type="PANTHER" id="PTHR43356">
    <property type="entry name" value="PHOSPHATE ACETYLTRANSFERASE"/>
    <property type="match status" value="1"/>
</dbReference>
<dbReference type="InterPro" id="IPR012147">
    <property type="entry name" value="P_Ac_Bu_trans"/>
</dbReference>
<organism evidence="5">
    <name type="scientific">candidate division WOR-3 bacterium</name>
    <dbReference type="NCBI Taxonomy" id="2052148"/>
    <lineage>
        <taxon>Bacteria</taxon>
        <taxon>Bacteria division WOR-3</taxon>
    </lineage>
</organism>
<dbReference type="Gene3D" id="3.40.718.10">
    <property type="entry name" value="Isopropylmalate Dehydrogenase"/>
    <property type="match status" value="1"/>
</dbReference>
<reference evidence="5" key="1">
    <citation type="journal article" date="2020" name="mSystems">
        <title>Genome- and Community-Level Interaction Insights into Carbon Utilization and Element Cycling Functions of Hydrothermarchaeota in Hydrothermal Sediment.</title>
        <authorList>
            <person name="Zhou Z."/>
            <person name="Liu Y."/>
            <person name="Xu W."/>
            <person name="Pan J."/>
            <person name="Luo Z.H."/>
            <person name="Li M."/>
        </authorList>
    </citation>
    <scope>NUCLEOTIDE SEQUENCE [LARGE SCALE GENOMIC DNA]</scope>
    <source>
        <strain evidence="5">SpSt-754</strain>
    </source>
</reference>
<evidence type="ECO:0000256" key="1">
    <source>
        <dbReference type="ARBA" id="ARBA00005656"/>
    </source>
</evidence>
<dbReference type="AlphaFoldDB" id="A0A7V3NV31"/>
<feature type="domain" description="Phosphate acetyl/butaryl transferase" evidence="4">
    <location>
        <begin position="77"/>
        <end position="296"/>
    </location>
</feature>
<sequence length="306" mass="32452">MITRLDQIVAAVKGMPSMRLVVACGEDPHTIEAVSKAKKEGLVDVIMVGNEDKIKSVAKEHGVDPAIFKIIDEKDQKKALKMAVKMVKDGEGDILMKGLVNTADYMRAILDKENGLVPPGGVLSHVTVVEIPTYPKLLIVADVAVIILPDLEQKVKILQYTIEVAHALGIENPYAFLISAVETVNPKMPSTVDAAIIKVMAERGQIKGAKVEGPVALDIAVSKECAEIKGFKGEGAGEADILIFPNIETGNVFFKTCTQLANGRIAAVVAGATAPCVLTSRADSEDSKFMSIALAALLAGKKGAKQ</sequence>
<proteinExistence type="inferred from homology"/>
<dbReference type="InterPro" id="IPR002505">
    <property type="entry name" value="PTA_PTB"/>
</dbReference>
<name>A0A7V3NV31_UNCW3</name>
<comment type="caution">
    <text evidence="5">The sequence shown here is derived from an EMBL/GenBank/DDBJ whole genome shotgun (WGS) entry which is preliminary data.</text>
</comment>
<dbReference type="NCBIfam" id="NF006045">
    <property type="entry name" value="PRK08190.1"/>
    <property type="match status" value="1"/>
</dbReference>
<dbReference type="Pfam" id="PF01515">
    <property type="entry name" value="PTA_PTB"/>
    <property type="match status" value="1"/>
</dbReference>
<keyword evidence="3" id="KW-0012">Acyltransferase</keyword>
<keyword evidence="2 5" id="KW-0808">Transferase</keyword>
<comment type="similarity">
    <text evidence="1">Belongs to the phosphate acetyltransferase and butyryltransferase family.</text>
</comment>
<evidence type="ECO:0000259" key="4">
    <source>
        <dbReference type="Pfam" id="PF01515"/>
    </source>
</evidence>
<gene>
    <name evidence="5" type="ORF">ENV38_03015</name>
</gene>